<evidence type="ECO:0000259" key="13">
    <source>
        <dbReference type="PROSITE" id="PS50011"/>
    </source>
</evidence>
<dbReference type="FunFam" id="3.30.200.20:FF:000661">
    <property type="entry name" value="Serine-threonine protein kinase plant-type"/>
    <property type="match status" value="1"/>
</dbReference>
<keyword evidence="4" id="KW-0433">Leucine-rich repeat</keyword>
<keyword evidence="8" id="KW-0418">Kinase</keyword>
<dbReference type="SMART" id="SM00220">
    <property type="entry name" value="S_TKc"/>
    <property type="match status" value="1"/>
</dbReference>
<keyword evidence="5" id="KW-0808">Transferase</keyword>
<name>A0A3L6RVS5_PANMI</name>
<evidence type="ECO:0000313" key="14">
    <source>
        <dbReference type="EMBL" id="RLN09193.1"/>
    </source>
</evidence>
<evidence type="ECO:0000256" key="10">
    <source>
        <dbReference type="PROSITE-ProRule" id="PRU10141"/>
    </source>
</evidence>
<keyword evidence="12" id="KW-0732">Signal</keyword>
<comment type="caution">
    <text evidence="14">The sequence shown here is derived from an EMBL/GenBank/DDBJ whole genome shotgun (WGS) entry which is preliminary data.</text>
</comment>
<dbReference type="InterPro" id="IPR008271">
    <property type="entry name" value="Ser/Thr_kinase_AS"/>
</dbReference>
<dbReference type="STRING" id="4540.A0A3L6RVS5"/>
<dbReference type="Gene3D" id="1.10.510.10">
    <property type="entry name" value="Transferase(Phosphotransferase) domain 1"/>
    <property type="match status" value="1"/>
</dbReference>
<dbReference type="InterPro" id="IPR000719">
    <property type="entry name" value="Prot_kinase_dom"/>
</dbReference>
<dbReference type="SUPFAM" id="SSF56112">
    <property type="entry name" value="Protein kinase-like (PK-like)"/>
    <property type="match status" value="1"/>
</dbReference>
<evidence type="ECO:0000256" key="9">
    <source>
        <dbReference type="ARBA" id="ARBA00022840"/>
    </source>
</evidence>
<evidence type="ECO:0000256" key="4">
    <source>
        <dbReference type="ARBA" id="ARBA00022614"/>
    </source>
</evidence>
<comment type="similarity">
    <text evidence="1">Belongs to the protein kinase superfamily. Ser/Thr protein kinase family.</text>
</comment>
<keyword evidence="9 10" id="KW-0067">ATP-binding</keyword>
<dbReference type="AlphaFoldDB" id="A0A3L6RVS5"/>
<dbReference type="OrthoDB" id="679098at2759"/>
<dbReference type="InterPro" id="IPR013210">
    <property type="entry name" value="LRR_N_plant-typ"/>
</dbReference>
<dbReference type="Pfam" id="PF08263">
    <property type="entry name" value="LRRNT_2"/>
    <property type="match status" value="1"/>
</dbReference>
<evidence type="ECO:0000256" key="12">
    <source>
        <dbReference type="SAM" id="SignalP"/>
    </source>
</evidence>
<dbReference type="Proteomes" id="UP000275267">
    <property type="component" value="Unassembled WGS sequence"/>
</dbReference>
<keyword evidence="2" id="KW-1003">Cell membrane</keyword>
<evidence type="ECO:0000256" key="11">
    <source>
        <dbReference type="RuleBase" id="RU000304"/>
    </source>
</evidence>
<evidence type="ECO:0000256" key="6">
    <source>
        <dbReference type="ARBA" id="ARBA00022737"/>
    </source>
</evidence>
<dbReference type="GO" id="GO:0005524">
    <property type="term" value="F:ATP binding"/>
    <property type="evidence" value="ECO:0007669"/>
    <property type="project" value="UniProtKB-UniRule"/>
</dbReference>
<proteinExistence type="inferred from homology"/>
<evidence type="ECO:0000256" key="7">
    <source>
        <dbReference type="ARBA" id="ARBA00022741"/>
    </source>
</evidence>
<keyword evidence="6" id="KW-0677">Repeat</keyword>
<keyword evidence="2" id="KW-0472">Membrane</keyword>
<dbReference type="PANTHER" id="PTHR48055:SF58">
    <property type="entry name" value="PROTEIN KINASE DOMAIN-CONTAINING PROTEIN"/>
    <property type="match status" value="1"/>
</dbReference>
<dbReference type="EMBL" id="PQIB02000007">
    <property type="protein sequence ID" value="RLN09193.1"/>
    <property type="molecule type" value="Genomic_DNA"/>
</dbReference>
<dbReference type="PROSITE" id="PS00108">
    <property type="entry name" value="PROTEIN_KINASE_ST"/>
    <property type="match status" value="1"/>
</dbReference>
<organism evidence="14 15">
    <name type="scientific">Panicum miliaceum</name>
    <name type="common">Proso millet</name>
    <name type="synonym">Broomcorn millet</name>
    <dbReference type="NCBI Taxonomy" id="4540"/>
    <lineage>
        <taxon>Eukaryota</taxon>
        <taxon>Viridiplantae</taxon>
        <taxon>Streptophyta</taxon>
        <taxon>Embryophyta</taxon>
        <taxon>Tracheophyta</taxon>
        <taxon>Spermatophyta</taxon>
        <taxon>Magnoliopsida</taxon>
        <taxon>Liliopsida</taxon>
        <taxon>Poales</taxon>
        <taxon>Poaceae</taxon>
        <taxon>PACMAD clade</taxon>
        <taxon>Panicoideae</taxon>
        <taxon>Panicodae</taxon>
        <taxon>Paniceae</taxon>
        <taxon>Panicinae</taxon>
        <taxon>Panicum</taxon>
        <taxon>Panicum sect. Panicum</taxon>
    </lineage>
</organism>
<dbReference type="InterPro" id="IPR017441">
    <property type="entry name" value="Protein_kinase_ATP_BS"/>
</dbReference>
<dbReference type="InterPro" id="IPR051564">
    <property type="entry name" value="LRR_receptor-like_kinase"/>
</dbReference>
<dbReference type="PROSITE" id="PS00107">
    <property type="entry name" value="PROTEIN_KINASE_ATP"/>
    <property type="match status" value="1"/>
</dbReference>
<gene>
    <name evidence="14" type="ORF">C2845_PM11G05200</name>
</gene>
<evidence type="ECO:0000256" key="5">
    <source>
        <dbReference type="ARBA" id="ARBA00022679"/>
    </source>
</evidence>
<keyword evidence="7 10" id="KW-0547">Nucleotide-binding</keyword>
<accession>A0A3L6RVS5</accession>
<keyword evidence="3 11" id="KW-0723">Serine/threonine-protein kinase</keyword>
<dbReference type="PROSITE" id="PS50011">
    <property type="entry name" value="PROTEIN_KINASE_DOM"/>
    <property type="match status" value="1"/>
</dbReference>
<protein>
    <submittedName>
        <fullName evidence="14">LRR receptor-like serine/threonine-protein kinase</fullName>
    </submittedName>
</protein>
<dbReference type="Pfam" id="PF07714">
    <property type="entry name" value="PK_Tyr_Ser-Thr"/>
    <property type="match status" value="1"/>
</dbReference>
<evidence type="ECO:0000256" key="2">
    <source>
        <dbReference type="ARBA" id="ARBA00022475"/>
    </source>
</evidence>
<dbReference type="InterPro" id="IPR011009">
    <property type="entry name" value="Kinase-like_dom_sf"/>
</dbReference>
<evidence type="ECO:0000256" key="1">
    <source>
        <dbReference type="ARBA" id="ARBA00008684"/>
    </source>
</evidence>
<dbReference type="GO" id="GO:0016020">
    <property type="term" value="C:membrane"/>
    <property type="evidence" value="ECO:0007669"/>
    <property type="project" value="TreeGrafter"/>
</dbReference>
<sequence>MPFNFKHPLAALLLAVALLAAASTSPAHASGSEPSSPGSGTDRAVLLAFKAALSDPLGVLRRNWTSGASACEWVGVSCSRRHPRGACSGRCEGNLIGVGGFGKVFKGQLSDGLTVAIKVLNLESQRASRSFDVECRALRMARHRNLVRILSVCSTPYFKALVLQYMRNGGLEMLLHSGGSRRRLGFLKRLHIMLDVAMTLEYLHHHHLGVLLHRDLKPSNVLLDEELVGHLADFGVAKLLLGDETSTVSASMAGTVGYIAPEYGSVGKASRKSDVFGYGIMLLEVFTGKRGLQTPSLLES</sequence>
<reference evidence="15" key="1">
    <citation type="journal article" date="2019" name="Nat. Commun.">
        <title>The genome of broomcorn millet.</title>
        <authorList>
            <person name="Zou C."/>
            <person name="Miki D."/>
            <person name="Li D."/>
            <person name="Tang Q."/>
            <person name="Xiao L."/>
            <person name="Rajput S."/>
            <person name="Deng P."/>
            <person name="Jia W."/>
            <person name="Huang R."/>
            <person name="Zhang M."/>
            <person name="Sun Y."/>
            <person name="Hu J."/>
            <person name="Fu X."/>
            <person name="Schnable P.S."/>
            <person name="Li F."/>
            <person name="Zhang H."/>
            <person name="Feng B."/>
            <person name="Zhu X."/>
            <person name="Liu R."/>
            <person name="Schnable J.C."/>
            <person name="Zhu J.-K."/>
            <person name="Zhang H."/>
        </authorList>
    </citation>
    <scope>NUCLEOTIDE SEQUENCE [LARGE SCALE GENOMIC DNA]</scope>
</reference>
<dbReference type="GO" id="GO:0004674">
    <property type="term" value="F:protein serine/threonine kinase activity"/>
    <property type="evidence" value="ECO:0007669"/>
    <property type="project" value="UniProtKB-KW"/>
</dbReference>
<feature type="signal peptide" evidence="12">
    <location>
        <begin position="1"/>
        <end position="29"/>
    </location>
</feature>
<feature type="binding site" evidence="10">
    <location>
        <position position="118"/>
    </location>
    <ligand>
        <name>ATP</name>
        <dbReference type="ChEBI" id="CHEBI:30616"/>
    </ligand>
</feature>
<dbReference type="PANTHER" id="PTHR48055">
    <property type="entry name" value="LEUCINE-RICH REPEAT RECEPTOR PROTEIN KINASE EMS1"/>
    <property type="match status" value="1"/>
</dbReference>
<evidence type="ECO:0000313" key="15">
    <source>
        <dbReference type="Proteomes" id="UP000275267"/>
    </source>
</evidence>
<evidence type="ECO:0000256" key="3">
    <source>
        <dbReference type="ARBA" id="ARBA00022527"/>
    </source>
</evidence>
<feature type="domain" description="Protein kinase" evidence="13">
    <location>
        <begin position="90"/>
        <end position="300"/>
    </location>
</feature>
<dbReference type="InterPro" id="IPR001245">
    <property type="entry name" value="Ser-Thr/Tyr_kinase_cat_dom"/>
</dbReference>
<evidence type="ECO:0000256" key="8">
    <source>
        <dbReference type="ARBA" id="ARBA00022777"/>
    </source>
</evidence>
<feature type="chain" id="PRO_5018298249" evidence="12">
    <location>
        <begin position="30"/>
        <end position="300"/>
    </location>
</feature>
<keyword evidence="15" id="KW-1185">Reference proteome</keyword>